<organism evidence="3 4">
    <name type="scientific">[Bacillus] enclensis</name>
    <dbReference type="NCBI Taxonomy" id="1402860"/>
    <lineage>
        <taxon>Bacteria</taxon>
        <taxon>Bacillati</taxon>
        <taxon>Bacillota</taxon>
        <taxon>Bacilli</taxon>
        <taxon>Bacillales</taxon>
        <taxon>Bacillaceae</taxon>
        <taxon>Rossellomorea</taxon>
    </lineage>
</organism>
<dbReference type="AlphaFoldDB" id="A0A0V8HGF0"/>
<protein>
    <submittedName>
        <fullName evidence="3">Uncharacterized conserved protein, contains Zn finger domain</fullName>
    </submittedName>
</protein>
<reference evidence="4" key="1">
    <citation type="submission" date="2016-08" db="EMBL/GenBank/DDBJ databases">
        <authorList>
            <person name="Varghese N."/>
            <person name="Submissions Spin"/>
        </authorList>
    </citation>
    <scope>NUCLEOTIDE SEQUENCE [LARGE SCALE GENOMIC DNA]</scope>
    <source>
        <strain evidence="4">SGD-1123</strain>
    </source>
</reference>
<feature type="domain" description="SWIM-type" evidence="2">
    <location>
        <begin position="48"/>
        <end position="86"/>
    </location>
</feature>
<dbReference type="PROSITE" id="PS50966">
    <property type="entry name" value="ZF_SWIM"/>
    <property type="match status" value="1"/>
</dbReference>
<dbReference type="EMBL" id="FMAU01000003">
    <property type="protein sequence ID" value="SCC16403.1"/>
    <property type="molecule type" value="Genomic_DNA"/>
</dbReference>
<keyword evidence="4" id="KW-1185">Reference proteome</keyword>
<dbReference type="GO" id="GO:0008270">
    <property type="term" value="F:zinc ion binding"/>
    <property type="evidence" value="ECO:0007669"/>
    <property type="project" value="UniProtKB-KW"/>
</dbReference>
<dbReference type="RefSeq" id="WP_058298914.1">
    <property type="nucleotide sequence ID" value="NZ_FMAU01000003.1"/>
</dbReference>
<evidence type="ECO:0000313" key="4">
    <source>
        <dbReference type="Proteomes" id="UP000181997"/>
    </source>
</evidence>
<keyword evidence="1" id="KW-0862">Zinc</keyword>
<evidence type="ECO:0000259" key="2">
    <source>
        <dbReference type="PROSITE" id="PS50966"/>
    </source>
</evidence>
<accession>A0A0V8HGF0</accession>
<proteinExistence type="predicted"/>
<keyword evidence="1" id="KW-0863">Zinc-finger</keyword>
<dbReference type="OrthoDB" id="26424at2"/>
<evidence type="ECO:0000313" key="3">
    <source>
        <dbReference type="EMBL" id="SCC16403.1"/>
    </source>
</evidence>
<evidence type="ECO:0000256" key="1">
    <source>
        <dbReference type="PROSITE-ProRule" id="PRU00325"/>
    </source>
</evidence>
<keyword evidence="1" id="KW-0479">Metal-binding</keyword>
<dbReference type="InterPro" id="IPR007527">
    <property type="entry name" value="Znf_SWIM"/>
</dbReference>
<gene>
    <name evidence="3" type="ORF">GA0061094_2818</name>
</gene>
<name>A0A0V8HGF0_9BACI</name>
<dbReference type="Proteomes" id="UP000181997">
    <property type="component" value="Unassembled WGS sequence"/>
</dbReference>
<sequence>MNIHDFKRYIDKTILVRGYGYYIDGNVTKASKQSENTFLFHVEGSDDYEVLVEMADDGEILFSKCDCPYDFGPVCKHEVAAYFRLSKMLNEDVEDIKGNDGQSDLHMVLKGLSKEELTDIIVDITNQDPALENALLVKFSKGDDQQDLEDCRRLIDSIIRKYTGREGFIRYRLTRGFVTEMEEVAEKARQVEDTLLALEIAFLLFEEAIGAFQYADDSDGDIGSLVDETLELIEEIVFGIDDTDPLQSEIFGVLLGQVENDVLDGWNDYKIDLLSICCELVDDITLRKRLIDKIESMLDERSSDRYSPYEIESMLQLLLELTKKYGTQEEAEEFIYEHLQYTAFREHLLNKLLLEKNDHEVIELAKEGEAKDHQYPGLISKWKTFRYLAYRNLSLREQQYMLAKEFLFQGDFSYYEDLKELTSENKEDFYRHLKQELKSAKSWQARSMFLKLIDEENDLEELLLFVKSNPRYIEEYAHKLIEHDKEKVDEVYKGYIRDAASSSSNRKAYQKVCQKLINYKRIAGKPKQVELIDELMDLYRRRPAFLSELGKIK</sequence>